<feature type="signal peptide" evidence="3">
    <location>
        <begin position="1"/>
        <end position="28"/>
    </location>
</feature>
<dbReference type="SUPFAM" id="SSF57424">
    <property type="entry name" value="LDL receptor-like module"/>
    <property type="match status" value="1"/>
</dbReference>
<evidence type="ECO:0000256" key="1">
    <source>
        <dbReference type="ARBA" id="ARBA00023157"/>
    </source>
</evidence>
<accession>A0ABD0JNS6</accession>
<feature type="chain" id="PRO_5044884986" description="C-type lectin domain-containing protein" evidence="3">
    <location>
        <begin position="29"/>
        <end position="438"/>
    </location>
</feature>
<evidence type="ECO:0008006" key="6">
    <source>
        <dbReference type="Google" id="ProtNLM"/>
    </source>
</evidence>
<evidence type="ECO:0000313" key="5">
    <source>
        <dbReference type="Proteomes" id="UP001519460"/>
    </source>
</evidence>
<comment type="caution">
    <text evidence="4">The sequence shown here is derived from an EMBL/GenBank/DDBJ whole genome shotgun (WGS) entry which is preliminary data.</text>
</comment>
<proteinExistence type="predicted"/>
<evidence type="ECO:0000313" key="4">
    <source>
        <dbReference type="EMBL" id="KAK7476719.1"/>
    </source>
</evidence>
<keyword evidence="1" id="KW-1015">Disulfide bond</keyword>
<feature type="region of interest" description="Disordered" evidence="2">
    <location>
        <begin position="27"/>
        <end position="48"/>
    </location>
</feature>
<protein>
    <recommendedName>
        <fullName evidence="6">C-type lectin domain-containing protein</fullName>
    </recommendedName>
</protein>
<dbReference type="EMBL" id="JACVVK020000367">
    <property type="protein sequence ID" value="KAK7476719.1"/>
    <property type="molecule type" value="Genomic_DNA"/>
</dbReference>
<keyword evidence="3" id="KW-0732">Signal</keyword>
<name>A0ABD0JNS6_9CAEN</name>
<gene>
    <name evidence="4" type="ORF">BaRGS_00032012</name>
</gene>
<keyword evidence="5" id="KW-1185">Reference proteome</keyword>
<evidence type="ECO:0000256" key="3">
    <source>
        <dbReference type="SAM" id="SignalP"/>
    </source>
</evidence>
<feature type="region of interest" description="Disordered" evidence="2">
    <location>
        <begin position="62"/>
        <end position="129"/>
    </location>
</feature>
<sequence>MKPGTRELSFSGLIFLMLFCSALSPVSTSSGQGAAYEKETDSSGKTGRFQDLLAAVSLGRKTAVPKKDATDAGTQRQLPGAGAANSPPQTLQTRSEHPGEDTEAISGKLESERHARSVPTKAPTNANNALLDSGGVCRKVPLQNRLTEGEGLLEWAGDGVNFNSSWLIEVGSSGSYGVVLQFHEVRLSWGLHGNGENVPVGLQDGMDDTLSVYTHGGPDATLVKTLRQATGHLPVAPLLVPSNQVCIHVVTHERIPQKDNKNTETPGKRPKFSLTYTAQLLETLPPVVSGGRYDCSPPYVVPQALRCDMVEQCVGGEDEKDFNCTYWDDECKDRISGTYDCLKFIFAEKPISWDEAYTACRTHQSLLLEIIDTVTKQLVNNITALSGQDDVVASFKREGPNPTIQKRRFQWLQGVDSLYTANLLQGSRLAIYGEPASG</sequence>
<evidence type="ECO:0000256" key="2">
    <source>
        <dbReference type="SAM" id="MobiDB-lite"/>
    </source>
</evidence>
<dbReference type="InterPro" id="IPR036055">
    <property type="entry name" value="LDL_receptor-like_sf"/>
</dbReference>
<organism evidence="4 5">
    <name type="scientific">Batillaria attramentaria</name>
    <dbReference type="NCBI Taxonomy" id="370345"/>
    <lineage>
        <taxon>Eukaryota</taxon>
        <taxon>Metazoa</taxon>
        <taxon>Spiralia</taxon>
        <taxon>Lophotrochozoa</taxon>
        <taxon>Mollusca</taxon>
        <taxon>Gastropoda</taxon>
        <taxon>Caenogastropoda</taxon>
        <taxon>Sorbeoconcha</taxon>
        <taxon>Cerithioidea</taxon>
        <taxon>Batillariidae</taxon>
        <taxon>Batillaria</taxon>
    </lineage>
</organism>
<dbReference type="AlphaFoldDB" id="A0ABD0JNS6"/>
<reference evidence="4 5" key="1">
    <citation type="journal article" date="2023" name="Sci. Data">
        <title>Genome assembly of the Korean intertidal mud-creeper Batillaria attramentaria.</title>
        <authorList>
            <person name="Patra A.K."/>
            <person name="Ho P.T."/>
            <person name="Jun S."/>
            <person name="Lee S.J."/>
            <person name="Kim Y."/>
            <person name="Won Y.J."/>
        </authorList>
    </citation>
    <scope>NUCLEOTIDE SEQUENCE [LARGE SCALE GENOMIC DNA]</scope>
    <source>
        <strain evidence="4">Wonlab-2016</strain>
    </source>
</reference>
<dbReference type="Proteomes" id="UP001519460">
    <property type="component" value="Unassembled WGS sequence"/>
</dbReference>